<dbReference type="EMBL" id="VIEB01000101">
    <property type="protein sequence ID" value="TQE06570.1"/>
    <property type="molecule type" value="Genomic_DNA"/>
</dbReference>
<dbReference type="Proteomes" id="UP000315295">
    <property type="component" value="Unassembled WGS sequence"/>
</dbReference>
<gene>
    <name evidence="2" type="ORF">C1H46_007812</name>
</gene>
<proteinExistence type="predicted"/>
<evidence type="ECO:0000256" key="1">
    <source>
        <dbReference type="SAM" id="MobiDB-lite"/>
    </source>
</evidence>
<feature type="region of interest" description="Disordered" evidence="1">
    <location>
        <begin position="1"/>
        <end position="51"/>
    </location>
</feature>
<keyword evidence="3" id="KW-1185">Reference proteome</keyword>
<protein>
    <submittedName>
        <fullName evidence="2">Uncharacterized protein</fullName>
    </submittedName>
</protein>
<evidence type="ECO:0000313" key="3">
    <source>
        <dbReference type="Proteomes" id="UP000315295"/>
    </source>
</evidence>
<comment type="caution">
    <text evidence="2">The sequence shown here is derived from an EMBL/GenBank/DDBJ whole genome shotgun (WGS) entry which is preliminary data.</text>
</comment>
<dbReference type="AlphaFoldDB" id="A0A540N7V4"/>
<organism evidence="2 3">
    <name type="scientific">Malus baccata</name>
    <name type="common">Siberian crab apple</name>
    <name type="synonym">Pyrus baccata</name>
    <dbReference type="NCBI Taxonomy" id="106549"/>
    <lineage>
        <taxon>Eukaryota</taxon>
        <taxon>Viridiplantae</taxon>
        <taxon>Streptophyta</taxon>
        <taxon>Embryophyta</taxon>
        <taxon>Tracheophyta</taxon>
        <taxon>Spermatophyta</taxon>
        <taxon>Magnoliopsida</taxon>
        <taxon>eudicotyledons</taxon>
        <taxon>Gunneridae</taxon>
        <taxon>Pentapetalae</taxon>
        <taxon>rosids</taxon>
        <taxon>fabids</taxon>
        <taxon>Rosales</taxon>
        <taxon>Rosaceae</taxon>
        <taxon>Amygdaloideae</taxon>
        <taxon>Maleae</taxon>
        <taxon>Malus</taxon>
    </lineage>
</organism>
<feature type="compositionally biased region" description="Polar residues" evidence="1">
    <location>
        <begin position="27"/>
        <end position="41"/>
    </location>
</feature>
<name>A0A540N7V4_MALBA</name>
<accession>A0A540N7V4</accession>
<reference evidence="2 3" key="1">
    <citation type="journal article" date="2019" name="G3 (Bethesda)">
        <title>Sequencing of a Wild Apple (Malus baccata) Genome Unravels the Differences Between Cultivated and Wild Apple Species Regarding Disease Resistance and Cold Tolerance.</title>
        <authorList>
            <person name="Chen X."/>
        </authorList>
    </citation>
    <scope>NUCLEOTIDE SEQUENCE [LARGE SCALE GENOMIC DNA]</scope>
    <source>
        <strain evidence="3">cv. Shandingzi</strain>
        <tissue evidence="2">Leaves</tissue>
    </source>
</reference>
<evidence type="ECO:0000313" key="2">
    <source>
        <dbReference type="EMBL" id="TQE06570.1"/>
    </source>
</evidence>
<feature type="compositionally biased region" description="Polar residues" evidence="1">
    <location>
        <begin position="1"/>
        <end position="15"/>
    </location>
</feature>
<sequence length="115" mass="12749">MGSQISSLHPDTTFPTGDHDYQGYPRQASQVSSLHPNTPLSTGDHDNQGYPRLATAANMENHGPRQNLQRPNNYNKLINSDEAARIFGGITTTEVYVTRTSIDKPINNKRYYGTG</sequence>